<dbReference type="GO" id="GO:0006950">
    <property type="term" value="P:response to stress"/>
    <property type="evidence" value="ECO:0007669"/>
    <property type="project" value="UniProtKB-ARBA"/>
</dbReference>
<dbReference type="RefSeq" id="WP_060461632.1">
    <property type="nucleotide sequence ID" value="NZ_AP025162.1"/>
</dbReference>
<name>A0A125P6K9_9LACO</name>
<dbReference type="InterPro" id="IPR035240">
    <property type="entry name" value="SprT_Zn_ribbon"/>
</dbReference>
<evidence type="ECO:0000313" key="2">
    <source>
        <dbReference type="EMBL" id="KWU04771.1"/>
    </source>
</evidence>
<dbReference type="AlphaFoldDB" id="A0A125P6K9"/>
<dbReference type="Pfam" id="PF17283">
    <property type="entry name" value="Zn_ribbon_SprT"/>
    <property type="match status" value="1"/>
</dbReference>
<proteinExistence type="predicted"/>
<gene>
    <name evidence="2" type="ORF">AEL95_00775</name>
</gene>
<dbReference type="InterPro" id="IPR006640">
    <property type="entry name" value="SprT-like_domain"/>
</dbReference>
<dbReference type="Pfam" id="PF10263">
    <property type="entry name" value="SprT-like"/>
    <property type="match status" value="1"/>
</dbReference>
<dbReference type="NCBIfam" id="NF003339">
    <property type="entry name" value="PRK04351.1"/>
    <property type="match status" value="1"/>
</dbReference>
<evidence type="ECO:0000313" key="3">
    <source>
        <dbReference type="Proteomes" id="UP000067598"/>
    </source>
</evidence>
<dbReference type="Proteomes" id="UP000067598">
    <property type="component" value="Unassembled WGS sequence"/>
</dbReference>
<dbReference type="SMART" id="SM00731">
    <property type="entry name" value="SprT"/>
    <property type="match status" value="1"/>
</dbReference>
<feature type="domain" description="SprT-like" evidence="1">
    <location>
        <begin position="4"/>
        <end position="148"/>
    </location>
</feature>
<dbReference type="PATRIC" id="fig|47770.28.peg.1487"/>
<accession>A0A125P6K9</accession>
<sequence length="152" mass="18449">MNENELQNLVEEISLKYFDRPFKHRVKINRRMTTTGGRYHLDDHHLEINTHFLVPQYHDYLVGIIKHELNHYHLHLLGLGYRHRDRNFKILLKKVGGSRYAPDIGLRKKKKYRYLYLCENCGLRYPRMRRINTQKYRCGKCRGHLRLAQTFA</sequence>
<reference evidence="2 3" key="1">
    <citation type="journal article" date="2016" name="Microbiology (Mosc.)">
        <title>Comparison of Lactobacillus crispatus isolates from Lactobacillus-dominated vaginal microbiomes with isolates from microbiomes containing bacterial vaginosis-associated bacteria.</title>
        <authorList>
            <person name="Abdelmaksoud A.A."/>
            <person name="Koparde V.N."/>
            <person name="Sheth N.U."/>
            <person name="Serrano M.G."/>
            <person name="Glascock A.L."/>
            <person name="Fettweis J.M."/>
            <person name="Strauss Iii J.F."/>
            <person name="Buck G.A."/>
            <person name="Jefferson K.K."/>
        </authorList>
    </citation>
    <scope>NUCLEOTIDE SEQUENCE [LARGE SCALE GENOMIC DNA]</scope>
    <source>
        <strain evidence="2 3">VMC3</strain>
    </source>
</reference>
<evidence type="ECO:0000259" key="1">
    <source>
        <dbReference type="SMART" id="SM00731"/>
    </source>
</evidence>
<dbReference type="EMBL" id="LJGP01000005">
    <property type="protein sequence ID" value="KWU04771.1"/>
    <property type="molecule type" value="Genomic_DNA"/>
</dbReference>
<comment type="caution">
    <text evidence="2">The sequence shown here is derived from an EMBL/GenBank/DDBJ whole genome shotgun (WGS) entry which is preliminary data.</text>
</comment>
<protein>
    <recommendedName>
        <fullName evidence="1">SprT-like domain-containing protein</fullName>
    </recommendedName>
</protein>
<organism evidence="2 3">
    <name type="scientific">Lactobacillus crispatus</name>
    <dbReference type="NCBI Taxonomy" id="47770"/>
    <lineage>
        <taxon>Bacteria</taxon>
        <taxon>Bacillati</taxon>
        <taxon>Bacillota</taxon>
        <taxon>Bacilli</taxon>
        <taxon>Lactobacillales</taxon>
        <taxon>Lactobacillaceae</taxon>
        <taxon>Lactobacillus</taxon>
    </lineage>
</organism>